<gene>
    <name evidence="1" type="ORF">UFOVP132_189</name>
</gene>
<reference evidence="1" key="1">
    <citation type="submission" date="2020-04" db="EMBL/GenBank/DDBJ databases">
        <authorList>
            <person name="Chiriac C."/>
            <person name="Salcher M."/>
            <person name="Ghai R."/>
            <person name="Kavagutti S V."/>
        </authorList>
    </citation>
    <scope>NUCLEOTIDE SEQUENCE</scope>
</reference>
<accession>A0A6J5LAY4</accession>
<name>A0A6J5LAY4_9CAUD</name>
<proteinExistence type="predicted"/>
<dbReference type="EMBL" id="LR796247">
    <property type="protein sequence ID" value="CAB4131644.1"/>
    <property type="molecule type" value="Genomic_DNA"/>
</dbReference>
<evidence type="ECO:0000313" key="1">
    <source>
        <dbReference type="EMBL" id="CAB4131644.1"/>
    </source>
</evidence>
<sequence length="71" mass="8128">MNDKIEKLLNELGWGMGDPSDDCMQCSPFDPYEFALRIIDECMEVADISVKNNIPSETIAKHFGVEVEYER</sequence>
<organism evidence="1">
    <name type="scientific">uncultured Caudovirales phage</name>
    <dbReference type="NCBI Taxonomy" id="2100421"/>
    <lineage>
        <taxon>Viruses</taxon>
        <taxon>Duplodnaviria</taxon>
        <taxon>Heunggongvirae</taxon>
        <taxon>Uroviricota</taxon>
        <taxon>Caudoviricetes</taxon>
        <taxon>Peduoviridae</taxon>
        <taxon>Maltschvirus</taxon>
        <taxon>Maltschvirus maltsch</taxon>
    </lineage>
</organism>
<protein>
    <submittedName>
        <fullName evidence="1">Uncharacterized protein</fullName>
    </submittedName>
</protein>